<dbReference type="InterPro" id="IPR036388">
    <property type="entry name" value="WH-like_DNA-bd_sf"/>
</dbReference>
<comment type="caution">
    <text evidence="9">The sequence shown here is derived from an EMBL/GenBank/DDBJ whole genome shotgun (WGS) entry which is preliminary data.</text>
</comment>
<feature type="domain" description="IclR-ED" evidence="8">
    <location>
        <begin position="64"/>
        <end position="247"/>
    </location>
</feature>
<gene>
    <name evidence="9" type="ORF">EEJ31_13485</name>
</gene>
<keyword evidence="10" id="KW-1185">Reference proteome</keyword>
<evidence type="ECO:0000256" key="2">
    <source>
        <dbReference type="ARBA" id="ARBA00023015"/>
    </source>
</evidence>
<evidence type="ECO:0000256" key="1">
    <source>
        <dbReference type="ARBA" id="ARBA00022798"/>
    </source>
</evidence>
<dbReference type="InterPro" id="IPR050707">
    <property type="entry name" value="HTH_MetabolicPath_Reg"/>
</dbReference>
<evidence type="ECO:0000256" key="6">
    <source>
        <dbReference type="ARBA" id="ARBA00070406"/>
    </source>
</evidence>
<feature type="domain" description="HTH iclR-type" evidence="7">
    <location>
        <begin position="1"/>
        <end position="63"/>
    </location>
</feature>
<dbReference type="AlphaFoldDB" id="A0A3M8KT84"/>
<dbReference type="InterPro" id="IPR036390">
    <property type="entry name" value="WH_DNA-bd_sf"/>
</dbReference>
<evidence type="ECO:0000259" key="7">
    <source>
        <dbReference type="PROSITE" id="PS51077"/>
    </source>
</evidence>
<dbReference type="GO" id="GO:0003677">
    <property type="term" value="F:DNA binding"/>
    <property type="evidence" value="ECO:0007669"/>
    <property type="project" value="UniProtKB-KW"/>
</dbReference>
<keyword evidence="4" id="KW-0804">Transcription</keyword>
<name>A0A3M8KT84_9MICO</name>
<proteinExistence type="predicted"/>
<organism evidence="9 10">
    <name type="scientific">Cryobacterium tepidiphilum</name>
    <dbReference type="NCBI Taxonomy" id="2486026"/>
    <lineage>
        <taxon>Bacteria</taxon>
        <taxon>Bacillati</taxon>
        <taxon>Actinomycetota</taxon>
        <taxon>Actinomycetes</taxon>
        <taxon>Micrococcales</taxon>
        <taxon>Microbacteriaceae</taxon>
        <taxon>Cryobacterium</taxon>
    </lineage>
</organism>
<dbReference type="PANTHER" id="PTHR30136:SF24">
    <property type="entry name" value="HTH-TYPE TRANSCRIPTIONAL REPRESSOR ALLR"/>
    <property type="match status" value="1"/>
</dbReference>
<reference evidence="9 10" key="1">
    <citation type="submission" date="2018-11" db="EMBL/GenBank/DDBJ databases">
        <title>Cryobacterium sp. nov., isolated from rhizosphere soil of lettuce.</title>
        <authorList>
            <person name="Wang Y."/>
        </authorList>
    </citation>
    <scope>NUCLEOTIDE SEQUENCE [LARGE SCALE GENOMIC DNA]</scope>
    <source>
        <strain evidence="9 10">NEAU-85</strain>
    </source>
</reference>
<dbReference type="GO" id="GO:0003700">
    <property type="term" value="F:DNA-binding transcription factor activity"/>
    <property type="evidence" value="ECO:0007669"/>
    <property type="project" value="TreeGrafter"/>
</dbReference>
<dbReference type="Gene3D" id="3.30.450.40">
    <property type="match status" value="1"/>
</dbReference>
<dbReference type="GO" id="GO:0006071">
    <property type="term" value="P:glycerol metabolic process"/>
    <property type="evidence" value="ECO:0007669"/>
    <property type="project" value="UniProtKB-KW"/>
</dbReference>
<sequence>MSALVRALDLLTMIGESHDGLSLTDISEKAELPLPTAHRLLKSLEVQGFIRRDSVSLLYYAGRRLLRLSAMVRRETLAHSAGVDLAALSQRFNETAMLTQLIDGRAVCVALVESRRPLHLSVQVGRTVPLHAAASARVLYSDFPREQVEELLEGHDFERLRPSTPGNVGEVMQHLEAIRHNGYDVCDNEFDVDMWATAAPVRDASGTIIAGVTLVTPGERSGPPEARQEFIRAVTETAADIQAAIGGTPKVDA</sequence>
<dbReference type="FunFam" id="1.10.10.10:FF:000056">
    <property type="entry name" value="IclR family transcriptional regulator"/>
    <property type="match status" value="1"/>
</dbReference>
<protein>
    <recommendedName>
        <fullName evidence="6">Glycerol operon regulatory protein</fullName>
    </recommendedName>
</protein>
<evidence type="ECO:0000259" key="8">
    <source>
        <dbReference type="PROSITE" id="PS51078"/>
    </source>
</evidence>
<evidence type="ECO:0000256" key="4">
    <source>
        <dbReference type="ARBA" id="ARBA00023163"/>
    </source>
</evidence>
<dbReference type="Pfam" id="PF09339">
    <property type="entry name" value="HTH_IclR"/>
    <property type="match status" value="1"/>
</dbReference>
<dbReference type="GO" id="GO:0045892">
    <property type="term" value="P:negative regulation of DNA-templated transcription"/>
    <property type="evidence" value="ECO:0007669"/>
    <property type="project" value="TreeGrafter"/>
</dbReference>
<dbReference type="Pfam" id="PF01614">
    <property type="entry name" value="IclR_C"/>
    <property type="match status" value="1"/>
</dbReference>
<dbReference type="RefSeq" id="WP_123046802.1">
    <property type="nucleotide sequence ID" value="NZ_RDSR01000029.1"/>
</dbReference>
<dbReference type="InterPro" id="IPR005471">
    <property type="entry name" value="Tscrpt_reg_IclR_N"/>
</dbReference>
<keyword evidence="3" id="KW-0238">DNA-binding</keyword>
<evidence type="ECO:0000256" key="5">
    <source>
        <dbReference type="ARBA" id="ARBA00058938"/>
    </source>
</evidence>
<dbReference type="PROSITE" id="PS51077">
    <property type="entry name" value="HTH_ICLR"/>
    <property type="match status" value="1"/>
</dbReference>
<evidence type="ECO:0000313" key="9">
    <source>
        <dbReference type="EMBL" id="RNE56510.1"/>
    </source>
</evidence>
<comment type="function">
    <text evidence="5">May be an activator protein for the gylABX operon.</text>
</comment>
<keyword evidence="1" id="KW-0319">Glycerol metabolism</keyword>
<dbReference type="PROSITE" id="PS51078">
    <property type="entry name" value="ICLR_ED"/>
    <property type="match status" value="1"/>
</dbReference>
<dbReference type="SMART" id="SM00346">
    <property type="entry name" value="HTH_ICLR"/>
    <property type="match status" value="1"/>
</dbReference>
<dbReference type="EMBL" id="RDSR01000029">
    <property type="protein sequence ID" value="RNE56510.1"/>
    <property type="molecule type" value="Genomic_DNA"/>
</dbReference>
<dbReference type="OrthoDB" id="4068713at2"/>
<evidence type="ECO:0000256" key="3">
    <source>
        <dbReference type="ARBA" id="ARBA00023125"/>
    </source>
</evidence>
<dbReference type="Gene3D" id="1.10.10.10">
    <property type="entry name" value="Winged helix-like DNA-binding domain superfamily/Winged helix DNA-binding domain"/>
    <property type="match status" value="1"/>
</dbReference>
<evidence type="ECO:0000313" key="10">
    <source>
        <dbReference type="Proteomes" id="UP000279859"/>
    </source>
</evidence>
<dbReference type="InterPro" id="IPR029016">
    <property type="entry name" value="GAF-like_dom_sf"/>
</dbReference>
<accession>A0A3M8KT84</accession>
<dbReference type="InterPro" id="IPR014757">
    <property type="entry name" value="Tscrpt_reg_IclR_C"/>
</dbReference>
<keyword evidence="2" id="KW-0805">Transcription regulation</keyword>
<dbReference type="Proteomes" id="UP000279859">
    <property type="component" value="Unassembled WGS sequence"/>
</dbReference>
<dbReference type="PANTHER" id="PTHR30136">
    <property type="entry name" value="HELIX-TURN-HELIX TRANSCRIPTIONAL REGULATOR, ICLR FAMILY"/>
    <property type="match status" value="1"/>
</dbReference>
<dbReference type="SUPFAM" id="SSF55781">
    <property type="entry name" value="GAF domain-like"/>
    <property type="match status" value="1"/>
</dbReference>
<dbReference type="SUPFAM" id="SSF46785">
    <property type="entry name" value="Winged helix' DNA-binding domain"/>
    <property type="match status" value="1"/>
</dbReference>